<accession>A0ABX5VJI1</accession>
<feature type="transmembrane region" description="Helical" evidence="2">
    <location>
        <begin position="245"/>
        <end position="268"/>
    </location>
</feature>
<keyword evidence="2" id="KW-0472">Membrane</keyword>
<dbReference type="Pfam" id="PF25231">
    <property type="entry name" value="DUF7847"/>
    <property type="match status" value="1"/>
</dbReference>
<dbReference type="RefSeq" id="WP_139947846.1">
    <property type="nucleotide sequence ID" value="NZ_CP040899.1"/>
</dbReference>
<dbReference type="Proteomes" id="UP000313948">
    <property type="component" value="Chromosome"/>
</dbReference>
<evidence type="ECO:0000256" key="1">
    <source>
        <dbReference type="SAM" id="MobiDB-lite"/>
    </source>
</evidence>
<feature type="domain" description="DUF7847" evidence="3">
    <location>
        <begin position="100"/>
        <end position="367"/>
    </location>
</feature>
<feature type="compositionally biased region" description="Low complexity" evidence="1">
    <location>
        <begin position="15"/>
        <end position="51"/>
    </location>
</feature>
<keyword evidence="5" id="KW-1185">Reference proteome</keyword>
<reference evidence="4 5" key="1">
    <citation type="submission" date="2019-05" db="EMBL/GenBank/DDBJ databases">
        <title>Georgenia *** sp. nov., and Georgenia *** sp. nov., isolated from the intestinal contents of plateau pika (Ochotona curzoniae) in the Qinghai-Tibet plateau of China.</title>
        <authorList>
            <person name="Tian Z."/>
        </authorList>
    </citation>
    <scope>NUCLEOTIDE SEQUENCE [LARGE SCALE GENOMIC DNA]</scope>
    <source>
        <strain evidence="4 5">Z294</strain>
    </source>
</reference>
<feature type="transmembrane region" description="Helical" evidence="2">
    <location>
        <begin position="111"/>
        <end position="136"/>
    </location>
</feature>
<feature type="transmembrane region" description="Helical" evidence="2">
    <location>
        <begin position="156"/>
        <end position="185"/>
    </location>
</feature>
<gene>
    <name evidence="4" type="ORF">FE251_03260</name>
</gene>
<keyword evidence="2" id="KW-1133">Transmembrane helix</keyword>
<evidence type="ECO:0000259" key="3">
    <source>
        <dbReference type="Pfam" id="PF25231"/>
    </source>
</evidence>
<proteinExistence type="predicted"/>
<name>A0ABX5VJI1_9MICO</name>
<evidence type="ECO:0000313" key="5">
    <source>
        <dbReference type="Proteomes" id="UP000313948"/>
    </source>
</evidence>
<dbReference type="EMBL" id="CP040899">
    <property type="protein sequence ID" value="QDB78504.1"/>
    <property type="molecule type" value="Genomic_DNA"/>
</dbReference>
<keyword evidence="2" id="KW-0812">Transmembrane</keyword>
<feature type="region of interest" description="Disordered" evidence="1">
    <location>
        <begin position="1"/>
        <end position="63"/>
    </location>
</feature>
<feature type="transmembrane region" description="Helical" evidence="2">
    <location>
        <begin position="337"/>
        <end position="368"/>
    </location>
</feature>
<evidence type="ECO:0000313" key="4">
    <source>
        <dbReference type="EMBL" id="QDB78504.1"/>
    </source>
</evidence>
<organism evidence="4 5">
    <name type="scientific">Georgenia wutianyii</name>
    <dbReference type="NCBI Taxonomy" id="2585135"/>
    <lineage>
        <taxon>Bacteria</taxon>
        <taxon>Bacillati</taxon>
        <taxon>Actinomycetota</taxon>
        <taxon>Actinomycetes</taxon>
        <taxon>Micrococcales</taxon>
        <taxon>Bogoriellaceae</taxon>
        <taxon>Georgenia</taxon>
    </lineage>
</organism>
<protein>
    <recommendedName>
        <fullName evidence="3">DUF7847 domain-containing protein</fullName>
    </recommendedName>
</protein>
<evidence type="ECO:0000256" key="2">
    <source>
        <dbReference type="SAM" id="Phobius"/>
    </source>
</evidence>
<feature type="transmembrane region" description="Helical" evidence="2">
    <location>
        <begin position="206"/>
        <end position="239"/>
    </location>
</feature>
<sequence>MSQEPGSTAGGAGPTGPSTPDQYGQYGQYGQQPDQYGQYGQQPDQYGQYGQQPPPAPGAYGQYGQAPGGGYYGPGFAPVPSAVQPGIVPLRPLTLGEIYDGAFRAIRSNPLVMFGLAIIVVGVGALLQAGVTVALLENIERALQAGASDLDAFLGVGTLAGLVISWVPLSLATLVLEGLAIISVSESVLGRTIGLAEVWQRARGRLLRLVGLSLLLGLAGIVAVTGGAVLVALLFVGVAQTGDRALTAGLLALLLVVLMGVLVAFLTVRLMFAPCVIMLEGTGVIASIGRSWRLSKGTFWRLFGIMLLTVVLVGALVGILSVPFSMVGGLFAFQDDILIPFIVSSIGQLVGSAISIPVMAAVLALLYIDVRMRKEGLDVELARAAG</sequence>
<dbReference type="InterPro" id="IPR057169">
    <property type="entry name" value="DUF7847"/>
</dbReference>
<feature type="transmembrane region" description="Helical" evidence="2">
    <location>
        <begin position="299"/>
        <end position="325"/>
    </location>
</feature>